<protein>
    <submittedName>
        <fullName evidence="2">Uncharacterized protein</fullName>
    </submittedName>
</protein>
<dbReference type="EMBL" id="RRYP01001194">
    <property type="protein sequence ID" value="TNV86278.1"/>
    <property type="molecule type" value="Genomic_DNA"/>
</dbReference>
<reference evidence="2" key="1">
    <citation type="submission" date="2019-06" db="EMBL/GenBank/DDBJ databases">
        <authorList>
            <person name="Zheng W."/>
        </authorList>
    </citation>
    <scope>NUCLEOTIDE SEQUENCE</scope>
    <source>
        <strain evidence="2">QDHG01</strain>
    </source>
</reference>
<evidence type="ECO:0000256" key="1">
    <source>
        <dbReference type="SAM" id="MobiDB-lite"/>
    </source>
</evidence>
<comment type="caution">
    <text evidence="2">The sequence shown here is derived from an EMBL/GenBank/DDBJ whole genome shotgun (WGS) entry which is preliminary data.</text>
</comment>
<feature type="region of interest" description="Disordered" evidence="1">
    <location>
        <begin position="125"/>
        <end position="160"/>
    </location>
</feature>
<feature type="compositionally biased region" description="Polar residues" evidence="1">
    <location>
        <begin position="135"/>
        <end position="160"/>
    </location>
</feature>
<evidence type="ECO:0000313" key="3">
    <source>
        <dbReference type="Proteomes" id="UP000785679"/>
    </source>
</evidence>
<dbReference type="AlphaFoldDB" id="A0A8J8P3J0"/>
<accession>A0A8J8P3J0</accession>
<organism evidence="2 3">
    <name type="scientific">Halteria grandinella</name>
    <dbReference type="NCBI Taxonomy" id="5974"/>
    <lineage>
        <taxon>Eukaryota</taxon>
        <taxon>Sar</taxon>
        <taxon>Alveolata</taxon>
        <taxon>Ciliophora</taxon>
        <taxon>Intramacronucleata</taxon>
        <taxon>Spirotrichea</taxon>
        <taxon>Stichotrichia</taxon>
        <taxon>Sporadotrichida</taxon>
        <taxon>Halteriidae</taxon>
        <taxon>Halteria</taxon>
    </lineage>
</organism>
<proteinExistence type="predicted"/>
<sequence>MIKVDPNNQGTLIVSLSANPKHAQKKAEVVLQRSLSFEGQQVKQPRQERFGSFQDQNKSTIPYSRENWNDSMGKFNQQTGEMRMQAGQGMPFDQRPVTMNGIAGSFEGPPFQPQRLFSTGLPIQQRNHPYPLPQQPFSQNTLEHQSGVRQNQLPRQQQIHPPQAHQNLGMQSVPLHHHHLMMPVPPPQPQYQIANGQPTTFINQVQNQNFMKKPINGFHNPQQTLAGGIYQSGLHRQGPIQVRHDIHPLIGRGDQFKEYSASQFAEDPDQKLYQPFQQPFIQPQTQIQIHPEIAPVQKFDQGHAAMRHQMHNPPLYAEPLVPYDHPRGIQLESAQLICSLTRL</sequence>
<gene>
    <name evidence="2" type="ORF">FGO68_gene9622</name>
</gene>
<dbReference type="Proteomes" id="UP000785679">
    <property type="component" value="Unassembled WGS sequence"/>
</dbReference>
<keyword evidence="3" id="KW-1185">Reference proteome</keyword>
<evidence type="ECO:0000313" key="2">
    <source>
        <dbReference type="EMBL" id="TNV86278.1"/>
    </source>
</evidence>
<name>A0A8J8P3J0_HALGN</name>